<dbReference type="AlphaFoldDB" id="A0A2N5TDH8"/>
<comment type="caution">
    <text evidence="1">The sequence shown here is derived from an EMBL/GenBank/DDBJ whole genome shotgun (WGS) entry which is preliminary data.</text>
</comment>
<protein>
    <submittedName>
        <fullName evidence="1">Uncharacterized protein</fullName>
    </submittedName>
</protein>
<feature type="non-terminal residue" evidence="1">
    <location>
        <position position="1"/>
    </location>
</feature>
<evidence type="ECO:0000313" key="2">
    <source>
        <dbReference type="Proteomes" id="UP000235392"/>
    </source>
</evidence>
<name>A0A2N5TDH8_9BASI</name>
<accession>A0A2N5TDH8</accession>
<proteinExistence type="predicted"/>
<dbReference type="EMBL" id="PGCI01000630">
    <property type="protein sequence ID" value="PLW23540.1"/>
    <property type="molecule type" value="Genomic_DNA"/>
</dbReference>
<sequence length="62" mass="6997">AISEYDQRLLEDESVRTGWLRRPSLSTCNVPSNFVHMTAAGIQSVQETQASLHQGRTLLRLQ</sequence>
<dbReference type="Proteomes" id="UP000235392">
    <property type="component" value="Unassembled WGS sequence"/>
</dbReference>
<reference evidence="1 2" key="1">
    <citation type="submission" date="2017-11" db="EMBL/GenBank/DDBJ databases">
        <title>De novo assembly and phasing of dikaryotic genomes from two isolates of Puccinia coronata f. sp. avenae, the causal agent of oat crown rust.</title>
        <authorList>
            <person name="Miller M.E."/>
            <person name="Zhang Y."/>
            <person name="Omidvar V."/>
            <person name="Sperschneider J."/>
            <person name="Schwessinger B."/>
            <person name="Raley C."/>
            <person name="Palmer J.M."/>
            <person name="Garnica D."/>
            <person name="Upadhyaya N."/>
            <person name="Rathjen J."/>
            <person name="Taylor J.M."/>
            <person name="Park R.F."/>
            <person name="Dodds P.N."/>
            <person name="Hirsch C.D."/>
            <person name="Kianian S.F."/>
            <person name="Figueroa M."/>
        </authorList>
    </citation>
    <scope>NUCLEOTIDE SEQUENCE [LARGE SCALE GENOMIC DNA]</scope>
    <source>
        <strain evidence="1">12SD80</strain>
    </source>
</reference>
<evidence type="ECO:0000313" key="1">
    <source>
        <dbReference type="EMBL" id="PLW23540.1"/>
    </source>
</evidence>
<organism evidence="1 2">
    <name type="scientific">Puccinia coronata f. sp. avenae</name>
    <dbReference type="NCBI Taxonomy" id="200324"/>
    <lineage>
        <taxon>Eukaryota</taxon>
        <taxon>Fungi</taxon>
        <taxon>Dikarya</taxon>
        <taxon>Basidiomycota</taxon>
        <taxon>Pucciniomycotina</taxon>
        <taxon>Pucciniomycetes</taxon>
        <taxon>Pucciniales</taxon>
        <taxon>Pucciniaceae</taxon>
        <taxon>Puccinia</taxon>
    </lineage>
</organism>
<gene>
    <name evidence="1" type="ORF">PCASD_09113</name>
</gene>